<feature type="compositionally biased region" description="Polar residues" evidence="1">
    <location>
        <begin position="197"/>
        <end position="208"/>
    </location>
</feature>
<accession>A0AAV7HVM7</accession>
<reference evidence="2 3" key="1">
    <citation type="journal article" date="2021" name="J. Hered.">
        <title>A chromosome-level genome assembly of the parasitoid wasp, Cotesia glomerata (Hymenoptera: Braconidae).</title>
        <authorList>
            <person name="Pinto B.J."/>
            <person name="Weis J.J."/>
            <person name="Gamble T."/>
            <person name="Ode P.J."/>
            <person name="Paul R."/>
            <person name="Zaspel J.M."/>
        </authorList>
    </citation>
    <scope>NUCLEOTIDE SEQUENCE [LARGE SCALE GENOMIC DNA]</scope>
    <source>
        <strain evidence="2">CgM1</strain>
    </source>
</reference>
<evidence type="ECO:0000313" key="2">
    <source>
        <dbReference type="EMBL" id="KAH0534813.1"/>
    </source>
</evidence>
<feature type="compositionally biased region" description="Acidic residues" evidence="1">
    <location>
        <begin position="244"/>
        <end position="266"/>
    </location>
</feature>
<feature type="region of interest" description="Disordered" evidence="1">
    <location>
        <begin position="188"/>
        <end position="331"/>
    </location>
</feature>
<name>A0AAV7HVM7_COTGL</name>
<dbReference type="Proteomes" id="UP000826195">
    <property type="component" value="Unassembled WGS sequence"/>
</dbReference>
<gene>
    <name evidence="2" type="ORF">KQX54_008818</name>
</gene>
<evidence type="ECO:0000313" key="3">
    <source>
        <dbReference type="Proteomes" id="UP000826195"/>
    </source>
</evidence>
<feature type="compositionally biased region" description="Basic and acidic residues" evidence="1">
    <location>
        <begin position="222"/>
        <end position="243"/>
    </location>
</feature>
<protein>
    <submittedName>
        <fullName evidence="2">Uncharacterized protein</fullName>
    </submittedName>
</protein>
<dbReference type="EMBL" id="JAHXZJ010002982">
    <property type="protein sequence ID" value="KAH0534813.1"/>
    <property type="molecule type" value="Genomic_DNA"/>
</dbReference>
<feature type="compositionally biased region" description="Basic and acidic residues" evidence="1">
    <location>
        <begin position="277"/>
        <end position="294"/>
    </location>
</feature>
<comment type="caution">
    <text evidence="2">The sequence shown here is derived from an EMBL/GenBank/DDBJ whole genome shotgun (WGS) entry which is preliminary data.</text>
</comment>
<feature type="compositionally biased region" description="Low complexity" evidence="1">
    <location>
        <begin position="295"/>
        <end position="313"/>
    </location>
</feature>
<keyword evidence="3" id="KW-1185">Reference proteome</keyword>
<feature type="region of interest" description="Disordered" evidence="1">
    <location>
        <begin position="100"/>
        <end position="173"/>
    </location>
</feature>
<dbReference type="AlphaFoldDB" id="A0AAV7HVM7"/>
<sequence length="512" mass="58486">MADAKNMDYTKTYCIIERNRNDFIIFPTKYIYFEDDENRVLPISQATGTVKTFFAYENGRIKQIKRIIKCSDNMAELQKSMETGKRLKVKKNLSFATEPESAAVKKKRLAQEEKQKANSKKKPRSNNIITSAKDKNNNKNSNETNKHTGVAILEDDLQNTETGRDNDAEDFENNTNYQILFDDTLPVSEDSDLFEPNYSSTPPDSSNHLMLPLSHGQSDQDQSDHDQSDHDQSDHDQSDHDQSDQDQSDQDQSDQDQSDQDQSDQDQNDHNQSGHYQSDHDQSNHDQSSHDQSDRSQNSHNQNTNNQPSNNQNSHDDGSHGQSNHRDEESNDDVMEEFFNNLWPEASSSSGNTNNNNDNQVLNLNVTQLKQCFKEFGGHMMGNIIKVLKKTQNKNDEYEIPPVINNKIKILGSLLDAEELLLAKDVTTMRICANHVTRAFWPLEERKKLVLSNRSGQPAGRVTVKQDDVEKIKKICKLLQRGRTFDMNNPDNNLINIRGWISDLLKTTAAQH</sequence>
<evidence type="ECO:0000256" key="1">
    <source>
        <dbReference type="SAM" id="MobiDB-lite"/>
    </source>
</evidence>
<feature type="compositionally biased region" description="Basic and acidic residues" evidence="1">
    <location>
        <begin position="314"/>
        <end position="328"/>
    </location>
</feature>
<organism evidence="2 3">
    <name type="scientific">Cotesia glomerata</name>
    <name type="common">Lepidopteran parasitic wasp</name>
    <name type="synonym">Apanteles glomeratus</name>
    <dbReference type="NCBI Taxonomy" id="32391"/>
    <lineage>
        <taxon>Eukaryota</taxon>
        <taxon>Metazoa</taxon>
        <taxon>Ecdysozoa</taxon>
        <taxon>Arthropoda</taxon>
        <taxon>Hexapoda</taxon>
        <taxon>Insecta</taxon>
        <taxon>Pterygota</taxon>
        <taxon>Neoptera</taxon>
        <taxon>Endopterygota</taxon>
        <taxon>Hymenoptera</taxon>
        <taxon>Apocrita</taxon>
        <taxon>Ichneumonoidea</taxon>
        <taxon>Braconidae</taxon>
        <taxon>Microgastrinae</taxon>
        <taxon>Cotesia</taxon>
    </lineage>
</organism>
<proteinExistence type="predicted"/>